<dbReference type="InterPro" id="IPR001077">
    <property type="entry name" value="COMT_C"/>
</dbReference>
<feature type="domain" description="O-methyltransferase dimerisation" evidence="5">
    <location>
        <begin position="48"/>
        <end position="114"/>
    </location>
</feature>
<dbReference type="InterPro" id="IPR029063">
    <property type="entry name" value="SAM-dependent_MTases_sf"/>
</dbReference>
<sequence length="377" mass="41149">MPEKHQSFALQWRAVRNRILRNPLFYRLAMGSTIGRFFARRSARKLFDLTAGFIYSQVLAGGVRSGLFEHLAGGPMSVAEVAAAIDLPDDATRRLLAASTSLGLLDKLPDARFMLGAQGAALLANPGVAAMVLHHDALYQDLADPLKALRKRGGGELAKLWDYASDDGKPAAGDATPETERYTRLMAASQDLVASETLRVFDVSPYRRILDIGGGSGRFLTHVAARNGHAELHLLDRPSVATLARETLAGRDDASRFIVHGGDFLTSEFPVGCDLITLVRILHDHDDDVVEALLRKVHAALRPVRGRLLVTEPMADERARSRIGDAYFNIYLHAMGSGRPRTPTELVELLHAIGFRRVRRLPTGMPIATSALCADAH</sequence>
<evidence type="ECO:0000313" key="7">
    <source>
        <dbReference type="Proteomes" id="UP001294412"/>
    </source>
</evidence>
<dbReference type="InterPro" id="IPR016461">
    <property type="entry name" value="COMT-like"/>
</dbReference>
<dbReference type="InterPro" id="IPR036390">
    <property type="entry name" value="WH_DNA-bd_sf"/>
</dbReference>
<dbReference type="SUPFAM" id="SSF53335">
    <property type="entry name" value="S-adenosyl-L-methionine-dependent methyltransferases"/>
    <property type="match status" value="1"/>
</dbReference>
<dbReference type="EMBL" id="JAXLPB010000001">
    <property type="protein sequence ID" value="MDY8108476.1"/>
    <property type="molecule type" value="Genomic_DNA"/>
</dbReference>
<dbReference type="RefSeq" id="WP_322185918.1">
    <property type="nucleotide sequence ID" value="NZ_JAXLPB010000001.1"/>
</dbReference>
<evidence type="ECO:0000259" key="5">
    <source>
        <dbReference type="Pfam" id="PF08100"/>
    </source>
</evidence>
<keyword evidence="1 6" id="KW-0489">Methyltransferase</keyword>
<dbReference type="PIRSF" id="PIRSF005739">
    <property type="entry name" value="O-mtase"/>
    <property type="match status" value="1"/>
</dbReference>
<feature type="domain" description="O-methyltransferase C-terminal" evidence="4">
    <location>
        <begin position="171"/>
        <end position="356"/>
    </location>
</feature>
<dbReference type="Gene3D" id="3.40.50.150">
    <property type="entry name" value="Vaccinia Virus protein VP39"/>
    <property type="match status" value="1"/>
</dbReference>
<dbReference type="Gene3D" id="1.10.10.10">
    <property type="entry name" value="Winged helix-like DNA-binding domain superfamily/Winged helix DNA-binding domain"/>
    <property type="match status" value="1"/>
</dbReference>
<dbReference type="Pfam" id="PF08100">
    <property type="entry name" value="Dimerisation"/>
    <property type="match status" value="1"/>
</dbReference>
<dbReference type="InterPro" id="IPR012967">
    <property type="entry name" value="COMT_dimerisation"/>
</dbReference>
<evidence type="ECO:0000256" key="3">
    <source>
        <dbReference type="ARBA" id="ARBA00022691"/>
    </source>
</evidence>
<dbReference type="PANTHER" id="PTHR43712:SF2">
    <property type="entry name" value="O-METHYLTRANSFERASE CICE"/>
    <property type="match status" value="1"/>
</dbReference>
<name>A0ABU5HZS9_9HYPH</name>
<dbReference type="InterPro" id="IPR036388">
    <property type="entry name" value="WH-like_DNA-bd_sf"/>
</dbReference>
<keyword evidence="3" id="KW-0949">S-adenosyl-L-methionine</keyword>
<keyword evidence="7" id="KW-1185">Reference proteome</keyword>
<gene>
    <name evidence="6" type="ORF">U0C82_04825</name>
</gene>
<protein>
    <submittedName>
        <fullName evidence="6">Methyltransferase</fullName>
    </submittedName>
</protein>
<evidence type="ECO:0000256" key="2">
    <source>
        <dbReference type="ARBA" id="ARBA00022679"/>
    </source>
</evidence>
<dbReference type="Proteomes" id="UP001294412">
    <property type="component" value="Unassembled WGS sequence"/>
</dbReference>
<reference evidence="6 7" key="1">
    <citation type="submission" date="2023-12" db="EMBL/GenBank/DDBJ databases">
        <title>Description of Novel Strain Fulvimarina sp. 2208YS6-2-32 isolated from Uroteuthis (Photololigo) edulis.</title>
        <authorList>
            <person name="Park J.-S."/>
        </authorList>
    </citation>
    <scope>NUCLEOTIDE SEQUENCE [LARGE SCALE GENOMIC DNA]</scope>
    <source>
        <strain evidence="6 7">2208YS6-2-32</strain>
    </source>
</reference>
<organism evidence="6 7">
    <name type="scientific">Fulvimarina uroteuthidis</name>
    <dbReference type="NCBI Taxonomy" id="3098149"/>
    <lineage>
        <taxon>Bacteria</taxon>
        <taxon>Pseudomonadati</taxon>
        <taxon>Pseudomonadota</taxon>
        <taxon>Alphaproteobacteria</taxon>
        <taxon>Hyphomicrobiales</taxon>
        <taxon>Aurantimonadaceae</taxon>
        <taxon>Fulvimarina</taxon>
    </lineage>
</organism>
<evidence type="ECO:0000256" key="1">
    <source>
        <dbReference type="ARBA" id="ARBA00022603"/>
    </source>
</evidence>
<dbReference type="PROSITE" id="PS51683">
    <property type="entry name" value="SAM_OMT_II"/>
    <property type="match status" value="1"/>
</dbReference>
<comment type="caution">
    <text evidence="6">The sequence shown here is derived from an EMBL/GenBank/DDBJ whole genome shotgun (WGS) entry which is preliminary data.</text>
</comment>
<keyword evidence="2" id="KW-0808">Transferase</keyword>
<dbReference type="Pfam" id="PF00891">
    <property type="entry name" value="Methyltransf_2"/>
    <property type="match status" value="1"/>
</dbReference>
<dbReference type="SUPFAM" id="SSF46785">
    <property type="entry name" value="Winged helix' DNA-binding domain"/>
    <property type="match status" value="1"/>
</dbReference>
<dbReference type="GO" id="GO:0032259">
    <property type="term" value="P:methylation"/>
    <property type="evidence" value="ECO:0007669"/>
    <property type="project" value="UniProtKB-KW"/>
</dbReference>
<evidence type="ECO:0000313" key="6">
    <source>
        <dbReference type="EMBL" id="MDY8108476.1"/>
    </source>
</evidence>
<accession>A0ABU5HZS9</accession>
<proteinExistence type="predicted"/>
<dbReference type="CDD" id="cd02440">
    <property type="entry name" value="AdoMet_MTases"/>
    <property type="match status" value="1"/>
</dbReference>
<dbReference type="GO" id="GO:0008168">
    <property type="term" value="F:methyltransferase activity"/>
    <property type="evidence" value="ECO:0007669"/>
    <property type="project" value="UniProtKB-KW"/>
</dbReference>
<evidence type="ECO:0000259" key="4">
    <source>
        <dbReference type="Pfam" id="PF00891"/>
    </source>
</evidence>
<dbReference type="PANTHER" id="PTHR43712">
    <property type="entry name" value="PUTATIVE (AFU_ORTHOLOGUE AFUA_4G14580)-RELATED"/>
    <property type="match status" value="1"/>
</dbReference>